<dbReference type="Gene3D" id="3.40.50.720">
    <property type="entry name" value="NAD(P)-binding Rossmann-like Domain"/>
    <property type="match status" value="1"/>
</dbReference>
<dbReference type="CDD" id="cd08249">
    <property type="entry name" value="enoyl_reductase_like"/>
    <property type="match status" value="1"/>
</dbReference>
<dbReference type="InterPro" id="IPR013149">
    <property type="entry name" value="ADH-like_C"/>
</dbReference>
<dbReference type="Proteomes" id="UP001160390">
    <property type="component" value="Unassembled WGS sequence"/>
</dbReference>
<dbReference type="InterPro" id="IPR011032">
    <property type="entry name" value="GroES-like_sf"/>
</dbReference>
<comment type="caution">
    <text evidence="5">The sequence shown here is derived from an EMBL/GenBank/DDBJ whole genome shotgun (WGS) entry which is preliminary data.</text>
</comment>
<dbReference type="InterPro" id="IPR047122">
    <property type="entry name" value="Trans-enoyl_RdTase-like"/>
</dbReference>
<protein>
    <recommendedName>
        <fullName evidence="4">Enoyl reductase (ER) domain-containing protein</fullName>
    </recommendedName>
</protein>
<dbReference type="SMART" id="SM00829">
    <property type="entry name" value="PKS_ER"/>
    <property type="match status" value="1"/>
</dbReference>
<evidence type="ECO:0000256" key="3">
    <source>
        <dbReference type="ARBA" id="ARBA00023002"/>
    </source>
</evidence>
<name>A0AA35Q2P8_9HYPO</name>
<dbReference type="InterPro" id="IPR013154">
    <property type="entry name" value="ADH-like_N"/>
</dbReference>
<evidence type="ECO:0000256" key="2">
    <source>
        <dbReference type="ARBA" id="ARBA00022857"/>
    </source>
</evidence>
<dbReference type="Pfam" id="PF08240">
    <property type="entry name" value="ADH_N"/>
    <property type="match status" value="1"/>
</dbReference>
<dbReference type="PANTHER" id="PTHR45348:SF6">
    <property type="entry name" value="TRANS-ENOYL REDUCTASE APDC"/>
    <property type="match status" value="1"/>
</dbReference>
<accession>A0AA35Q2P8</accession>
<dbReference type="SUPFAM" id="SSF51735">
    <property type="entry name" value="NAD(P)-binding Rossmann-fold domains"/>
    <property type="match status" value="1"/>
</dbReference>
<evidence type="ECO:0000256" key="1">
    <source>
        <dbReference type="ARBA" id="ARBA00008072"/>
    </source>
</evidence>
<dbReference type="EMBL" id="CABFNP030000812">
    <property type="protein sequence ID" value="CAI6088049.1"/>
    <property type="molecule type" value="Genomic_DNA"/>
</dbReference>
<dbReference type="PANTHER" id="PTHR45348">
    <property type="entry name" value="HYPOTHETICAL OXIDOREDUCTASE (EUROFUNG)"/>
    <property type="match status" value="1"/>
</dbReference>
<gene>
    <name evidence="5" type="ORF">CCHLO57077_00013204</name>
</gene>
<evidence type="ECO:0000313" key="5">
    <source>
        <dbReference type="EMBL" id="CAI6088049.1"/>
    </source>
</evidence>
<keyword evidence="2" id="KW-0521">NADP</keyword>
<dbReference type="SUPFAM" id="SSF50129">
    <property type="entry name" value="GroES-like"/>
    <property type="match status" value="1"/>
</dbReference>
<sequence>MDLSAFPSKQTAVVEDENGKPVLVHDAPLPSLERGTLLVKTVAVALNPSDYKMGLAYPSPSALIGGDFAGHIVAIDPEAQAERPDLRVGDAVCGVVHGSNPESHEDGSFAEYVRVLAHLVLRVPSEMSLTDAVTLGAALLTNSIALWDALQITATPESPAKDPFPVLVYGGSTSSGTMAIQLLKLSGIEPVATCSPHNFDLVKSFGASSVYDYTIAEVSRTIKTDTNGRLRHALDCISDAASTACCLAALGRVGCRCASLEVPREEWKTRKVVKHEFVMCPEGMGKELALDGEYKRPASRAKRDLAARMFVIFQRLLDEKKLKTHPVEILGQGLENVIGGLKRLKSGTVSGKKLVVLL</sequence>
<keyword evidence="3" id="KW-0560">Oxidoreductase</keyword>
<dbReference type="GO" id="GO:0016651">
    <property type="term" value="F:oxidoreductase activity, acting on NAD(P)H"/>
    <property type="evidence" value="ECO:0007669"/>
    <property type="project" value="InterPro"/>
</dbReference>
<proteinExistence type="inferred from homology"/>
<evidence type="ECO:0000259" key="4">
    <source>
        <dbReference type="SMART" id="SM00829"/>
    </source>
</evidence>
<evidence type="ECO:0000313" key="6">
    <source>
        <dbReference type="Proteomes" id="UP001160390"/>
    </source>
</evidence>
<dbReference type="Pfam" id="PF00107">
    <property type="entry name" value="ADH_zinc_N"/>
    <property type="match status" value="1"/>
</dbReference>
<keyword evidence="6" id="KW-1185">Reference proteome</keyword>
<dbReference type="InterPro" id="IPR036291">
    <property type="entry name" value="NAD(P)-bd_dom_sf"/>
</dbReference>
<organism evidence="5 6">
    <name type="scientific">Clonostachys chloroleuca</name>
    <dbReference type="NCBI Taxonomy" id="1926264"/>
    <lineage>
        <taxon>Eukaryota</taxon>
        <taxon>Fungi</taxon>
        <taxon>Dikarya</taxon>
        <taxon>Ascomycota</taxon>
        <taxon>Pezizomycotina</taxon>
        <taxon>Sordariomycetes</taxon>
        <taxon>Hypocreomycetidae</taxon>
        <taxon>Hypocreales</taxon>
        <taxon>Bionectriaceae</taxon>
        <taxon>Clonostachys</taxon>
    </lineage>
</organism>
<reference evidence="5" key="1">
    <citation type="submission" date="2023-01" db="EMBL/GenBank/DDBJ databases">
        <authorList>
            <person name="Piombo E."/>
        </authorList>
    </citation>
    <scope>NUCLEOTIDE SEQUENCE</scope>
</reference>
<dbReference type="Gene3D" id="3.90.180.10">
    <property type="entry name" value="Medium-chain alcohol dehydrogenases, catalytic domain"/>
    <property type="match status" value="1"/>
</dbReference>
<dbReference type="InterPro" id="IPR020843">
    <property type="entry name" value="ER"/>
</dbReference>
<comment type="similarity">
    <text evidence="1">Belongs to the zinc-containing alcohol dehydrogenase family.</text>
</comment>
<feature type="domain" description="Enoyl reductase (ER)" evidence="4">
    <location>
        <begin position="19"/>
        <end position="355"/>
    </location>
</feature>
<dbReference type="AlphaFoldDB" id="A0AA35Q2P8"/>